<dbReference type="Proteomes" id="UP000030403">
    <property type="component" value="Unassembled WGS sequence"/>
</dbReference>
<sequence length="93" mass="10994">MIHQLKRIEHSPRSKAKYKIIGVSKAEHEEWLWTAFLKQKKVDVVFISKRPRYLVNGCEVEWKGQQHIPDEIQQHLDKLASKIGELFQKVEST</sequence>
<keyword evidence="2" id="KW-1185">Reference proteome</keyword>
<reference evidence="1 2" key="1">
    <citation type="submission" date="2013-08" db="EMBL/GenBank/DDBJ databases">
        <authorList>
            <person name="Huang J."/>
            <person name="Wang G."/>
        </authorList>
    </citation>
    <scope>NUCLEOTIDE SEQUENCE [LARGE SCALE GENOMIC DNA]</scope>
    <source>
        <strain evidence="1 2">BH030004</strain>
    </source>
</reference>
<dbReference type="STRING" id="1385511.GCA_000425225_02131"/>
<protein>
    <submittedName>
        <fullName evidence="1">Uncharacterized protein</fullName>
    </submittedName>
</protein>
<proteinExistence type="predicted"/>
<accession>A0A0A5FXK2</accession>
<evidence type="ECO:0000313" key="1">
    <source>
        <dbReference type="EMBL" id="KGX83525.1"/>
    </source>
</evidence>
<dbReference type="AlphaFoldDB" id="A0A0A5FXK2"/>
<evidence type="ECO:0000313" key="2">
    <source>
        <dbReference type="Proteomes" id="UP000030403"/>
    </source>
</evidence>
<gene>
    <name evidence="1" type="ORF">N783_02810</name>
</gene>
<comment type="caution">
    <text evidence="1">The sequence shown here is derived from an EMBL/GenBank/DDBJ whole genome shotgun (WGS) entry which is preliminary data.</text>
</comment>
<dbReference type="eggNOG" id="ENOG5030CD5">
    <property type="taxonomic scope" value="Bacteria"/>
</dbReference>
<name>A0A0A5FXK2_9BACI</name>
<organism evidence="1 2">
    <name type="scientific">Pontibacillus marinus BH030004 = DSM 16465</name>
    <dbReference type="NCBI Taxonomy" id="1385511"/>
    <lineage>
        <taxon>Bacteria</taxon>
        <taxon>Bacillati</taxon>
        <taxon>Bacillota</taxon>
        <taxon>Bacilli</taxon>
        <taxon>Bacillales</taxon>
        <taxon>Bacillaceae</taxon>
        <taxon>Pontibacillus</taxon>
    </lineage>
</organism>
<dbReference type="RefSeq" id="WP_027448618.1">
    <property type="nucleotide sequence ID" value="NZ_AVPF01000101.1"/>
</dbReference>
<dbReference type="EMBL" id="AVPF01000101">
    <property type="protein sequence ID" value="KGX83525.1"/>
    <property type="molecule type" value="Genomic_DNA"/>
</dbReference>
<dbReference type="OrthoDB" id="2691659at2"/>